<protein>
    <submittedName>
        <fullName evidence="3">SDR family oxidoreductase</fullName>
    </submittedName>
</protein>
<gene>
    <name evidence="3" type="ORF">EMQ25_16585</name>
</gene>
<dbReference type="PRINTS" id="PR00081">
    <property type="entry name" value="GDHRDH"/>
</dbReference>
<organism evidence="3 4">
    <name type="scientific">Arsenicitalea aurantiaca</name>
    <dbReference type="NCBI Taxonomy" id="1783274"/>
    <lineage>
        <taxon>Bacteria</taxon>
        <taxon>Pseudomonadati</taxon>
        <taxon>Pseudomonadota</taxon>
        <taxon>Alphaproteobacteria</taxon>
        <taxon>Hyphomicrobiales</taxon>
        <taxon>Devosiaceae</taxon>
        <taxon>Arsenicitalea</taxon>
    </lineage>
</organism>
<dbReference type="Pfam" id="PF13561">
    <property type="entry name" value="adh_short_C2"/>
    <property type="match status" value="1"/>
</dbReference>
<dbReference type="PROSITE" id="PS00061">
    <property type="entry name" value="ADH_SHORT"/>
    <property type="match status" value="1"/>
</dbReference>
<sequence>MSTDYRWAADWYRGRTVLVTGGTSGIGLGIATAFALAGANVVATGVNAAEIDAIAPDSPLRGQRLETLDVRDGEAVKALLGTFDTLDHVVNCAGIIRRGAELEPDVFDQVVDINLNGTMRICAAARPLLGKSQNGAIVNLASMLSIFGGGLVPGYSASKGGISQLTKSLAIAYAAEGIRVNAIAPGWIATPLTAALREDEDRSRVILGRTALGRWGTPEDLAGAALYLCSPVAAFVTGTVLVVDGGYSIT</sequence>
<dbReference type="Proteomes" id="UP000281547">
    <property type="component" value="Unassembled WGS sequence"/>
</dbReference>
<comment type="caution">
    <text evidence="3">The sequence shown here is derived from an EMBL/GenBank/DDBJ whole genome shotgun (WGS) entry which is preliminary data.</text>
</comment>
<evidence type="ECO:0000313" key="3">
    <source>
        <dbReference type="EMBL" id="RUT28587.1"/>
    </source>
</evidence>
<dbReference type="RefSeq" id="WP_127189722.1">
    <property type="nucleotide sequence ID" value="NZ_RZNJ01000007.1"/>
</dbReference>
<accession>A0A433X3E5</accession>
<dbReference type="OrthoDB" id="286404at2"/>
<dbReference type="AlphaFoldDB" id="A0A433X3E5"/>
<name>A0A433X3E5_9HYPH</name>
<dbReference type="InterPro" id="IPR057326">
    <property type="entry name" value="KR_dom"/>
</dbReference>
<dbReference type="GO" id="GO:0016616">
    <property type="term" value="F:oxidoreductase activity, acting on the CH-OH group of donors, NAD or NADP as acceptor"/>
    <property type="evidence" value="ECO:0007669"/>
    <property type="project" value="UniProtKB-ARBA"/>
</dbReference>
<proteinExistence type="inferred from homology"/>
<dbReference type="FunFam" id="3.40.50.720:FF:000084">
    <property type="entry name" value="Short-chain dehydrogenase reductase"/>
    <property type="match status" value="1"/>
</dbReference>
<dbReference type="PRINTS" id="PR00080">
    <property type="entry name" value="SDRFAMILY"/>
</dbReference>
<dbReference type="Gene3D" id="3.40.50.720">
    <property type="entry name" value="NAD(P)-binding Rossmann-like Domain"/>
    <property type="match status" value="1"/>
</dbReference>
<dbReference type="InterPro" id="IPR036291">
    <property type="entry name" value="NAD(P)-bd_dom_sf"/>
</dbReference>
<dbReference type="SMART" id="SM00822">
    <property type="entry name" value="PKS_KR"/>
    <property type="match status" value="1"/>
</dbReference>
<dbReference type="EMBL" id="RZNJ01000007">
    <property type="protein sequence ID" value="RUT28587.1"/>
    <property type="molecule type" value="Genomic_DNA"/>
</dbReference>
<evidence type="ECO:0000259" key="2">
    <source>
        <dbReference type="SMART" id="SM00822"/>
    </source>
</evidence>
<feature type="domain" description="Ketoreductase" evidence="2">
    <location>
        <begin position="15"/>
        <end position="181"/>
    </location>
</feature>
<dbReference type="InterPro" id="IPR002347">
    <property type="entry name" value="SDR_fam"/>
</dbReference>
<dbReference type="PANTHER" id="PTHR42760:SF40">
    <property type="entry name" value="3-OXOACYL-[ACYL-CARRIER-PROTEIN] REDUCTASE, CHLOROPLASTIC"/>
    <property type="match status" value="1"/>
</dbReference>
<comment type="similarity">
    <text evidence="1">Belongs to the short-chain dehydrogenases/reductases (SDR) family.</text>
</comment>
<dbReference type="SUPFAM" id="SSF51735">
    <property type="entry name" value="NAD(P)-binding Rossmann-fold domains"/>
    <property type="match status" value="1"/>
</dbReference>
<reference evidence="3 4" key="1">
    <citation type="journal article" date="2016" name="Int. J. Syst. Evol. Microbiol.">
        <title>Arsenicitalea aurantiaca gen. nov., sp. nov., a new member of the family Hyphomicrobiaceae, isolated from high-arsenic sediment.</title>
        <authorList>
            <person name="Mu Y."/>
            <person name="Zhou L."/>
            <person name="Zeng X.C."/>
            <person name="Liu L."/>
            <person name="Pan Y."/>
            <person name="Chen X."/>
            <person name="Wang J."/>
            <person name="Li S."/>
            <person name="Li W.J."/>
            <person name="Wang Y."/>
        </authorList>
    </citation>
    <scope>NUCLEOTIDE SEQUENCE [LARGE SCALE GENOMIC DNA]</scope>
    <source>
        <strain evidence="3 4">42-50</strain>
    </source>
</reference>
<dbReference type="PANTHER" id="PTHR42760">
    <property type="entry name" value="SHORT-CHAIN DEHYDROGENASES/REDUCTASES FAMILY MEMBER"/>
    <property type="match status" value="1"/>
</dbReference>
<dbReference type="GO" id="GO:0030497">
    <property type="term" value="P:fatty acid elongation"/>
    <property type="evidence" value="ECO:0007669"/>
    <property type="project" value="TreeGrafter"/>
</dbReference>
<evidence type="ECO:0000313" key="4">
    <source>
        <dbReference type="Proteomes" id="UP000281547"/>
    </source>
</evidence>
<dbReference type="InterPro" id="IPR020904">
    <property type="entry name" value="Sc_DH/Rdtase_CS"/>
</dbReference>
<keyword evidence="4" id="KW-1185">Reference proteome</keyword>
<evidence type="ECO:0000256" key="1">
    <source>
        <dbReference type="ARBA" id="ARBA00006484"/>
    </source>
</evidence>